<reference evidence="10" key="1">
    <citation type="submission" date="2015-08" db="EMBL/GenBank/DDBJ databases">
        <authorList>
            <person name="Varghese N."/>
        </authorList>
    </citation>
    <scope>NUCLEOTIDE SEQUENCE [LARGE SCALE GENOMIC DNA]</scope>
    <source>
        <strain evidence="10">DSM 23407</strain>
    </source>
</reference>
<dbReference type="InterPro" id="IPR005115">
    <property type="entry name" value="Gly_transporter"/>
</dbReference>
<sequence length="213" mass="22270">MMFDKAPETLLNVLMVLDYVGVAVFAVTGAIVASRKGMDFIAFLFFATMTGVGGGTLRDLILGVPVFWTKSEGYLLVCFGVSVLMWFGAHIVESWGKPLRWADAIGLAAYCVMGAAKSMAVDHMPLVAILLGASTATFGGILRDVVAGDPTAIAKPEIYVTAAFTGAAVFVVLTLAGFSLWPAAIIGALAAFIIRGGAILRGWTLPGYSAPKS</sequence>
<dbReference type="AlphaFoldDB" id="A0A0K6I0S3"/>
<dbReference type="GO" id="GO:0005886">
    <property type="term" value="C:plasma membrane"/>
    <property type="evidence" value="ECO:0007669"/>
    <property type="project" value="UniProtKB-SubCell"/>
</dbReference>
<dbReference type="Pfam" id="PF03458">
    <property type="entry name" value="Gly_transporter"/>
    <property type="match status" value="2"/>
</dbReference>
<feature type="transmembrane region" description="Helical" evidence="7">
    <location>
        <begin position="184"/>
        <end position="203"/>
    </location>
</feature>
<keyword evidence="3" id="KW-1003">Cell membrane</keyword>
<dbReference type="PANTHER" id="PTHR30506:SF3">
    <property type="entry name" value="UPF0126 INNER MEMBRANE PROTEIN YADS-RELATED"/>
    <property type="match status" value="1"/>
</dbReference>
<gene>
    <name evidence="9" type="ORF">Ga0061067_10639</name>
</gene>
<feature type="transmembrane region" description="Helical" evidence="7">
    <location>
        <begin position="126"/>
        <end position="146"/>
    </location>
</feature>
<proteinExistence type="inferred from homology"/>
<feature type="transmembrane region" description="Helical" evidence="7">
    <location>
        <begin position="158"/>
        <end position="178"/>
    </location>
</feature>
<comment type="similarity">
    <text evidence="2">Belongs to the UPF0126 family.</text>
</comment>
<name>A0A0K6I0S3_9HYPH</name>
<evidence type="ECO:0000256" key="2">
    <source>
        <dbReference type="ARBA" id="ARBA00008193"/>
    </source>
</evidence>
<keyword evidence="6 7" id="KW-0472">Membrane</keyword>
<dbReference type="OrthoDB" id="9791874at2"/>
<keyword evidence="10" id="KW-1185">Reference proteome</keyword>
<keyword evidence="5 7" id="KW-1133">Transmembrane helix</keyword>
<feature type="domain" description="Glycine transporter" evidence="8">
    <location>
        <begin position="101"/>
        <end position="173"/>
    </location>
</feature>
<keyword evidence="4 7" id="KW-0812">Transmembrane</keyword>
<dbReference type="EMBL" id="CYHE01000006">
    <property type="protein sequence ID" value="CUA96671.1"/>
    <property type="molecule type" value="Genomic_DNA"/>
</dbReference>
<evidence type="ECO:0000256" key="1">
    <source>
        <dbReference type="ARBA" id="ARBA00004651"/>
    </source>
</evidence>
<feature type="transmembrane region" description="Helical" evidence="7">
    <location>
        <begin position="73"/>
        <end position="92"/>
    </location>
</feature>
<evidence type="ECO:0000256" key="7">
    <source>
        <dbReference type="SAM" id="Phobius"/>
    </source>
</evidence>
<evidence type="ECO:0000259" key="8">
    <source>
        <dbReference type="Pfam" id="PF03458"/>
    </source>
</evidence>
<evidence type="ECO:0000256" key="4">
    <source>
        <dbReference type="ARBA" id="ARBA00022692"/>
    </source>
</evidence>
<feature type="transmembrane region" description="Helical" evidence="7">
    <location>
        <begin position="40"/>
        <end position="61"/>
    </location>
</feature>
<accession>A0A0K6I0S3</accession>
<dbReference type="PANTHER" id="PTHR30506">
    <property type="entry name" value="INNER MEMBRANE PROTEIN"/>
    <property type="match status" value="1"/>
</dbReference>
<organism evidence="9 10">
    <name type="scientific">Pannonibacter indicus</name>
    <dbReference type="NCBI Taxonomy" id="466044"/>
    <lineage>
        <taxon>Bacteria</taxon>
        <taxon>Pseudomonadati</taxon>
        <taxon>Pseudomonadota</taxon>
        <taxon>Alphaproteobacteria</taxon>
        <taxon>Hyphomicrobiales</taxon>
        <taxon>Stappiaceae</taxon>
        <taxon>Pannonibacter</taxon>
    </lineage>
</organism>
<evidence type="ECO:0000256" key="5">
    <source>
        <dbReference type="ARBA" id="ARBA00022989"/>
    </source>
</evidence>
<evidence type="ECO:0000313" key="9">
    <source>
        <dbReference type="EMBL" id="CUA96671.1"/>
    </source>
</evidence>
<evidence type="ECO:0000256" key="3">
    <source>
        <dbReference type="ARBA" id="ARBA00022475"/>
    </source>
</evidence>
<evidence type="ECO:0000313" key="10">
    <source>
        <dbReference type="Proteomes" id="UP000183900"/>
    </source>
</evidence>
<dbReference type="Proteomes" id="UP000183900">
    <property type="component" value="Unassembled WGS sequence"/>
</dbReference>
<comment type="subcellular location">
    <subcellularLocation>
        <location evidence="1">Cell membrane</location>
        <topology evidence="1">Multi-pass membrane protein</topology>
    </subcellularLocation>
</comment>
<dbReference type="RefSeq" id="WP_082440085.1">
    <property type="nucleotide sequence ID" value="NZ_CYHE01000006.1"/>
</dbReference>
<feature type="transmembrane region" description="Helical" evidence="7">
    <location>
        <begin position="12"/>
        <end position="33"/>
    </location>
</feature>
<evidence type="ECO:0000256" key="6">
    <source>
        <dbReference type="ARBA" id="ARBA00023136"/>
    </source>
</evidence>
<protein>
    <submittedName>
        <fullName evidence="9">Uncharacterized membrane protein YeiH</fullName>
    </submittedName>
</protein>
<feature type="domain" description="Glycine transporter" evidence="8">
    <location>
        <begin position="16"/>
        <end position="88"/>
    </location>
</feature>